<dbReference type="InterPro" id="IPR001667">
    <property type="entry name" value="DDH_dom"/>
</dbReference>
<proteinExistence type="predicted"/>
<comment type="catalytic activity">
    <reaction evidence="7">
        <text>diphosphate + H2O = 2 phosphate + H(+)</text>
        <dbReference type="Rhea" id="RHEA:24576"/>
        <dbReference type="ChEBI" id="CHEBI:15377"/>
        <dbReference type="ChEBI" id="CHEBI:15378"/>
        <dbReference type="ChEBI" id="CHEBI:33019"/>
        <dbReference type="ChEBI" id="CHEBI:43474"/>
        <dbReference type="EC" id="3.6.1.1"/>
    </reaction>
</comment>
<reference evidence="11" key="1">
    <citation type="journal article" date="2019" name="Int. J. Syst. Evol. Microbiol.">
        <title>The Global Catalogue of Microorganisms (GCM) 10K type strain sequencing project: providing services to taxonomists for standard genome sequencing and annotation.</title>
        <authorList>
            <consortium name="The Broad Institute Genomics Platform"/>
            <consortium name="The Broad Institute Genome Sequencing Center for Infectious Disease"/>
            <person name="Wu L."/>
            <person name="Ma J."/>
        </authorList>
    </citation>
    <scope>NUCLEOTIDE SEQUENCE [LARGE SCALE GENOMIC DNA]</scope>
    <source>
        <strain evidence="11">NBRC 103166</strain>
    </source>
</reference>
<keyword evidence="11" id="KW-1185">Reference proteome</keyword>
<dbReference type="Pfam" id="PF01368">
    <property type="entry name" value="DHH"/>
    <property type="match status" value="1"/>
</dbReference>
<name>A0ABQ6E056_9GAMM</name>
<dbReference type="SMART" id="SM01131">
    <property type="entry name" value="DHHA2"/>
    <property type="match status" value="1"/>
</dbReference>
<keyword evidence="3" id="KW-0479">Metal-binding</keyword>
<evidence type="ECO:0000256" key="2">
    <source>
        <dbReference type="ARBA" id="ARBA00012146"/>
    </source>
</evidence>
<dbReference type="EMBL" id="BSPQ01000004">
    <property type="protein sequence ID" value="GLS90508.1"/>
    <property type="molecule type" value="Genomic_DNA"/>
</dbReference>
<feature type="signal peptide" evidence="8">
    <location>
        <begin position="1"/>
        <end position="19"/>
    </location>
</feature>
<evidence type="ECO:0000259" key="9">
    <source>
        <dbReference type="SMART" id="SM01131"/>
    </source>
</evidence>
<keyword evidence="8" id="KW-0732">Signal</keyword>
<evidence type="ECO:0000313" key="10">
    <source>
        <dbReference type="EMBL" id="GLS90508.1"/>
    </source>
</evidence>
<evidence type="ECO:0000256" key="6">
    <source>
        <dbReference type="ARBA" id="ARBA00032535"/>
    </source>
</evidence>
<evidence type="ECO:0000256" key="7">
    <source>
        <dbReference type="ARBA" id="ARBA00047820"/>
    </source>
</evidence>
<dbReference type="NCBIfam" id="NF003877">
    <property type="entry name" value="PRK05427.1"/>
    <property type="match status" value="1"/>
</dbReference>
<dbReference type="RefSeq" id="WP_284203636.1">
    <property type="nucleotide sequence ID" value="NZ_BSPQ01000004.1"/>
</dbReference>
<evidence type="ECO:0000256" key="1">
    <source>
        <dbReference type="ARBA" id="ARBA00001936"/>
    </source>
</evidence>
<evidence type="ECO:0000313" key="11">
    <source>
        <dbReference type="Proteomes" id="UP001157353"/>
    </source>
</evidence>
<evidence type="ECO:0000256" key="3">
    <source>
        <dbReference type="ARBA" id="ARBA00022723"/>
    </source>
</evidence>
<dbReference type="Gene3D" id="3.90.1640.10">
    <property type="entry name" value="inorganic pyrophosphatase (n-terminal core)"/>
    <property type="match status" value="1"/>
</dbReference>
<dbReference type="Pfam" id="PF02833">
    <property type="entry name" value="DHHA2"/>
    <property type="match status" value="1"/>
</dbReference>
<sequence>MKKRHLLLPLALFSATCSAFEFTEPKQNDTSNLVWTGHISPDTDTMTSAMIAAHIYGGTAVVPGPINPESTFVINYCNATAPQVLADFSQRQVALLDFNQKTQLHPTINESDIVAIIDHHAIGGMPVNLSQVASFDIRPWGSTATVLAARAESLNIDLPKQIACTTLAGILSDTVIFDSPTTTQYDRDYAEKLAKQAGISDLNDFGQQMLIAKSDLSAIDAAEILTMDYKVFEYSGKNVGIGVAETLVAEQLLTRKDEFIKAMQAHKKEQQLDHLFFSVTDTKNQQANLLWIDDNDSQVIKLAFKQTDAATWLALPEVTSRKRQIGPAIQSAIAELN</sequence>
<gene>
    <name evidence="10" type="ORF">GCM10007916_15750</name>
</gene>
<feature type="domain" description="DHHA2" evidence="9">
    <location>
        <begin position="206"/>
        <end position="333"/>
    </location>
</feature>
<keyword evidence="5" id="KW-0464">Manganese</keyword>
<dbReference type="PANTHER" id="PTHR12112:SF22">
    <property type="entry name" value="MANGANESE-DEPENDENT INORGANIC PYROPHOSPHATASE-RELATED"/>
    <property type="match status" value="1"/>
</dbReference>
<comment type="caution">
    <text evidence="10">The sequence shown here is derived from an EMBL/GenBank/DDBJ whole genome shotgun (WGS) entry which is preliminary data.</text>
</comment>
<dbReference type="PANTHER" id="PTHR12112">
    <property type="entry name" value="BNIP - RELATED"/>
    <property type="match status" value="1"/>
</dbReference>
<feature type="chain" id="PRO_5045198474" description="inorganic diphosphatase" evidence="8">
    <location>
        <begin position="20"/>
        <end position="337"/>
    </location>
</feature>
<dbReference type="SUPFAM" id="SSF64182">
    <property type="entry name" value="DHH phosphoesterases"/>
    <property type="match status" value="1"/>
</dbReference>
<dbReference type="InterPro" id="IPR004097">
    <property type="entry name" value="DHHA2"/>
</dbReference>
<keyword evidence="4" id="KW-0378">Hydrolase</keyword>
<dbReference type="InterPro" id="IPR038763">
    <property type="entry name" value="DHH_sf"/>
</dbReference>
<comment type="cofactor">
    <cofactor evidence="1">
        <name>Mn(2+)</name>
        <dbReference type="ChEBI" id="CHEBI:29035"/>
    </cofactor>
</comment>
<accession>A0ABQ6E056</accession>
<organism evidence="10 11">
    <name type="scientific">Psychromonas marina</name>
    <dbReference type="NCBI Taxonomy" id="88364"/>
    <lineage>
        <taxon>Bacteria</taxon>
        <taxon>Pseudomonadati</taxon>
        <taxon>Pseudomonadota</taxon>
        <taxon>Gammaproteobacteria</taxon>
        <taxon>Alteromonadales</taxon>
        <taxon>Psychromonadaceae</taxon>
        <taxon>Psychromonas</taxon>
    </lineage>
</organism>
<protein>
    <recommendedName>
        <fullName evidence="2">inorganic diphosphatase</fullName>
        <ecNumber evidence="2">3.6.1.1</ecNumber>
    </recommendedName>
    <alternativeName>
        <fullName evidence="6">Pyrophosphate phospho-hydrolase</fullName>
    </alternativeName>
</protein>
<dbReference type="Gene3D" id="3.10.310.20">
    <property type="entry name" value="DHHA2 domain"/>
    <property type="match status" value="1"/>
</dbReference>
<dbReference type="Proteomes" id="UP001157353">
    <property type="component" value="Unassembled WGS sequence"/>
</dbReference>
<dbReference type="InterPro" id="IPR038222">
    <property type="entry name" value="DHHA2_dom_sf"/>
</dbReference>
<dbReference type="EC" id="3.6.1.1" evidence="2"/>
<evidence type="ECO:0000256" key="5">
    <source>
        <dbReference type="ARBA" id="ARBA00023211"/>
    </source>
</evidence>
<evidence type="ECO:0000256" key="4">
    <source>
        <dbReference type="ARBA" id="ARBA00022801"/>
    </source>
</evidence>
<evidence type="ECO:0000256" key="8">
    <source>
        <dbReference type="SAM" id="SignalP"/>
    </source>
</evidence>